<accession>A0A0D8XLS0</accession>
<dbReference type="OrthoDB" id="5837869at2759"/>
<feature type="domain" description="Integrator complex subunit 7 C-terminal" evidence="1">
    <location>
        <begin position="132"/>
        <end position="229"/>
    </location>
</feature>
<reference evidence="3" key="2">
    <citation type="journal article" date="2016" name="Sci. Rep.">
        <title>Dictyocaulus viviparus genome, variome and transcriptome elucidate lungworm biology and support future intervention.</title>
        <authorList>
            <person name="McNulty S.N."/>
            <person name="Strube C."/>
            <person name="Rosa B.A."/>
            <person name="Martin J.C."/>
            <person name="Tyagi R."/>
            <person name="Choi Y.J."/>
            <person name="Wang Q."/>
            <person name="Hallsworth Pepin K."/>
            <person name="Zhang X."/>
            <person name="Ozersky P."/>
            <person name="Wilson R.K."/>
            <person name="Sternberg P.W."/>
            <person name="Gasser R.B."/>
            <person name="Mitreva M."/>
        </authorList>
    </citation>
    <scope>NUCLEOTIDE SEQUENCE [LARGE SCALE GENOMIC DNA]</scope>
    <source>
        <strain evidence="3">HannoverDv2000</strain>
    </source>
</reference>
<dbReference type="AlphaFoldDB" id="A0A0D8XLS0"/>
<sequence>MIACDFGISRACQAWLRLARSSFGADDETIEFLVLQYKQCALIQYALHCITERQSTIVTLPTSTNKSTHTQLLLEQLQFALNQITQFALPDEGITLQSLKHFVEMLQNLYTYPVFMPRFFFQQMYSTNIQMSVSVHSQIKDSITVSTTDTIPIQIDGVISTTHTVPIHSLIITASMQFPMLPALNYEETRTVKPTQNIHFTANFLMKFKQSCNIEFSVEFVDGEQGKRWVSDAAASLKVDVNE</sequence>
<evidence type="ECO:0000313" key="3">
    <source>
        <dbReference type="Proteomes" id="UP000053766"/>
    </source>
</evidence>
<proteinExistence type="predicted"/>
<reference evidence="2 3" key="1">
    <citation type="submission" date="2013-11" db="EMBL/GenBank/DDBJ databases">
        <title>Draft genome of the bovine lungworm Dictyocaulus viviparus.</title>
        <authorList>
            <person name="Mitreva M."/>
        </authorList>
    </citation>
    <scope>NUCLEOTIDE SEQUENCE [LARGE SCALE GENOMIC DNA]</scope>
    <source>
        <strain evidence="2 3">HannoverDv2000</strain>
    </source>
</reference>
<dbReference type="Pfam" id="PF22965">
    <property type="entry name" value="INTS7_C"/>
    <property type="match status" value="1"/>
</dbReference>
<dbReference type="Proteomes" id="UP000053766">
    <property type="component" value="Unassembled WGS sequence"/>
</dbReference>
<dbReference type="InterPro" id="IPR054519">
    <property type="entry name" value="INTS7_C"/>
</dbReference>
<keyword evidence="3" id="KW-1185">Reference proteome</keyword>
<name>A0A0D8XLS0_DICVI</name>
<protein>
    <recommendedName>
        <fullName evidence="1">Integrator complex subunit 7 C-terminal domain-containing protein</fullName>
    </recommendedName>
</protein>
<organism evidence="2 3">
    <name type="scientific">Dictyocaulus viviparus</name>
    <name type="common">Bovine lungworm</name>
    <dbReference type="NCBI Taxonomy" id="29172"/>
    <lineage>
        <taxon>Eukaryota</taxon>
        <taxon>Metazoa</taxon>
        <taxon>Ecdysozoa</taxon>
        <taxon>Nematoda</taxon>
        <taxon>Chromadorea</taxon>
        <taxon>Rhabditida</taxon>
        <taxon>Rhabditina</taxon>
        <taxon>Rhabditomorpha</taxon>
        <taxon>Strongyloidea</taxon>
        <taxon>Metastrongylidae</taxon>
        <taxon>Dictyocaulus</taxon>
    </lineage>
</organism>
<evidence type="ECO:0000259" key="1">
    <source>
        <dbReference type="Pfam" id="PF22965"/>
    </source>
</evidence>
<gene>
    <name evidence="2" type="ORF">DICVIV_08462</name>
</gene>
<dbReference type="STRING" id="29172.A0A0D8XLS0"/>
<dbReference type="EMBL" id="KN716405">
    <property type="protein sequence ID" value="KJH45490.1"/>
    <property type="molecule type" value="Genomic_DNA"/>
</dbReference>
<evidence type="ECO:0000313" key="2">
    <source>
        <dbReference type="EMBL" id="KJH45490.1"/>
    </source>
</evidence>